<keyword evidence="5" id="KW-1185">Reference proteome</keyword>
<dbReference type="Gene3D" id="2.60.40.10">
    <property type="entry name" value="Immunoglobulins"/>
    <property type="match status" value="1"/>
</dbReference>
<proteinExistence type="predicted"/>
<dbReference type="AlphaFoldDB" id="A0A0K9YLN7"/>
<reference evidence="2 5" key="3">
    <citation type="submission" date="2019-06" db="EMBL/GenBank/DDBJ databases">
        <title>Whole genome shotgun sequence of Brevibacillus reuszeri NBRC 15719.</title>
        <authorList>
            <person name="Hosoyama A."/>
            <person name="Uohara A."/>
            <person name="Ohji S."/>
            <person name="Ichikawa N."/>
        </authorList>
    </citation>
    <scope>NUCLEOTIDE SEQUENCE [LARGE SCALE GENOMIC DNA]</scope>
    <source>
        <strain evidence="2 5">NBRC 15719</strain>
    </source>
</reference>
<protein>
    <recommendedName>
        <fullName evidence="6">CARDB domain-containing protein</fullName>
    </recommendedName>
</protein>
<accession>A0A0K9YLN7</accession>
<sequence>MLKKIVTTMVLVMALSTGVASAGKVGVSIIPGVVKVSDIVQPGTNKLLINLQVKNDGDDTQTFTLTSSGGLIVNEKPFELPAGQTKEVAVWLNVKEDTTNGDYLGIVTAVGKGKDSPMSVETKFTCRYKVEKPKPWWEKLWGLVN</sequence>
<organism evidence="3 4">
    <name type="scientific">Brevibacillus reuszeri</name>
    <dbReference type="NCBI Taxonomy" id="54915"/>
    <lineage>
        <taxon>Bacteria</taxon>
        <taxon>Bacillati</taxon>
        <taxon>Bacillota</taxon>
        <taxon>Bacilli</taxon>
        <taxon>Bacillales</taxon>
        <taxon>Paenibacillaceae</taxon>
        <taxon>Brevibacillus</taxon>
    </lineage>
</organism>
<dbReference type="InterPro" id="IPR013783">
    <property type="entry name" value="Ig-like_fold"/>
</dbReference>
<comment type="caution">
    <text evidence="3">The sequence shown here is derived from an EMBL/GenBank/DDBJ whole genome shotgun (WGS) entry which is preliminary data.</text>
</comment>
<dbReference type="EMBL" id="BJON01000020">
    <property type="protein sequence ID" value="GED71366.1"/>
    <property type="molecule type" value="Genomic_DNA"/>
</dbReference>
<dbReference type="Proteomes" id="UP000036834">
    <property type="component" value="Unassembled WGS sequence"/>
</dbReference>
<name>A0A0K9YLN7_9BACL</name>
<evidence type="ECO:0000313" key="3">
    <source>
        <dbReference type="EMBL" id="KNB69648.1"/>
    </source>
</evidence>
<reference evidence="3" key="2">
    <citation type="submission" date="2015-07" db="EMBL/GenBank/DDBJ databases">
        <title>MeaNS - Measles Nucleotide Surveillance Program.</title>
        <authorList>
            <person name="Tran T."/>
            <person name="Druce J."/>
        </authorList>
    </citation>
    <scope>NUCLEOTIDE SEQUENCE</scope>
    <source>
        <strain evidence="3">DSM 9887</strain>
    </source>
</reference>
<dbReference type="Proteomes" id="UP000319578">
    <property type="component" value="Unassembled WGS sequence"/>
</dbReference>
<evidence type="ECO:0000256" key="1">
    <source>
        <dbReference type="SAM" id="SignalP"/>
    </source>
</evidence>
<dbReference type="RefSeq" id="WP_049741677.1">
    <property type="nucleotide sequence ID" value="NZ_BJON01000020.1"/>
</dbReference>
<evidence type="ECO:0008006" key="6">
    <source>
        <dbReference type="Google" id="ProtNLM"/>
    </source>
</evidence>
<evidence type="ECO:0000313" key="2">
    <source>
        <dbReference type="EMBL" id="GED71366.1"/>
    </source>
</evidence>
<dbReference type="PATRIC" id="fig|54915.3.peg.4740"/>
<dbReference type="EMBL" id="LGIQ01000011">
    <property type="protein sequence ID" value="KNB69648.1"/>
    <property type="molecule type" value="Genomic_DNA"/>
</dbReference>
<keyword evidence="1" id="KW-0732">Signal</keyword>
<feature type="signal peptide" evidence="1">
    <location>
        <begin position="1"/>
        <end position="22"/>
    </location>
</feature>
<feature type="chain" id="PRO_5005533536" description="CARDB domain-containing protein" evidence="1">
    <location>
        <begin position="23"/>
        <end position="145"/>
    </location>
</feature>
<reference evidence="4" key="1">
    <citation type="submission" date="2015-07" db="EMBL/GenBank/DDBJ databases">
        <title>Genome sequencing project for genomic taxonomy and phylogenomics of Bacillus-like bacteria.</title>
        <authorList>
            <person name="Liu B."/>
            <person name="Wang J."/>
            <person name="Zhu Y."/>
            <person name="Liu G."/>
            <person name="Chen Q."/>
            <person name="Chen Z."/>
            <person name="Lan J."/>
            <person name="Che J."/>
            <person name="Ge C."/>
            <person name="Shi H."/>
            <person name="Pan Z."/>
            <person name="Liu X."/>
        </authorList>
    </citation>
    <scope>NUCLEOTIDE SEQUENCE [LARGE SCALE GENOMIC DNA]</scope>
    <source>
        <strain evidence="4">DSM 9887</strain>
    </source>
</reference>
<gene>
    <name evidence="3" type="ORF">ADS79_27740</name>
    <name evidence="2" type="ORF">BRE01_50680</name>
</gene>
<evidence type="ECO:0000313" key="4">
    <source>
        <dbReference type="Proteomes" id="UP000036834"/>
    </source>
</evidence>
<evidence type="ECO:0000313" key="5">
    <source>
        <dbReference type="Proteomes" id="UP000319578"/>
    </source>
</evidence>